<name>A0AAE0ZDW7_9GAST</name>
<dbReference type="InterPro" id="IPR031259">
    <property type="entry name" value="ILBP"/>
</dbReference>
<evidence type="ECO:0000259" key="3">
    <source>
        <dbReference type="Pfam" id="PF00061"/>
    </source>
</evidence>
<dbReference type="Pfam" id="PF00061">
    <property type="entry name" value="Lipocalin"/>
    <property type="match status" value="1"/>
</dbReference>
<keyword evidence="5" id="KW-1185">Reference proteome</keyword>
<dbReference type="InterPro" id="IPR000566">
    <property type="entry name" value="Lipocln_cytosolic_FA-bd_dom"/>
</dbReference>
<evidence type="ECO:0000256" key="2">
    <source>
        <dbReference type="ARBA" id="ARBA00023121"/>
    </source>
</evidence>
<reference evidence="4" key="1">
    <citation type="journal article" date="2023" name="G3 (Bethesda)">
        <title>A reference genome for the long-term kleptoplast-retaining sea slug Elysia crispata morphotype clarki.</title>
        <authorList>
            <person name="Eastman K.E."/>
            <person name="Pendleton A.L."/>
            <person name="Shaikh M.A."/>
            <person name="Suttiyut T."/>
            <person name="Ogas R."/>
            <person name="Tomko P."/>
            <person name="Gavelis G."/>
            <person name="Widhalm J.R."/>
            <person name="Wisecaver J.H."/>
        </authorList>
    </citation>
    <scope>NUCLEOTIDE SEQUENCE</scope>
    <source>
        <strain evidence="4">ECLA1</strain>
    </source>
</reference>
<dbReference type="GO" id="GO:0008289">
    <property type="term" value="F:lipid binding"/>
    <property type="evidence" value="ECO:0007669"/>
    <property type="project" value="UniProtKB-KW"/>
</dbReference>
<proteinExistence type="inferred from homology"/>
<dbReference type="PANTHER" id="PTHR11955">
    <property type="entry name" value="FATTY ACID BINDING PROTEIN"/>
    <property type="match status" value="1"/>
</dbReference>
<organism evidence="4 5">
    <name type="scientific">Elysia crispata</name>
    <name type="common">lettuce slug</name>
    <dbReference type="NCBI Taxonomy" id="231223"/>
    <lineage>
        <taxon>Eukaryota</taxon>
        <taxon>Metazoa</taxon>
        <taxon>Spiralia</taxon>
        <taxon>Lophotrochozoa</taxon>
        <taxon>Mollusca</taxon>
        <taxon>Gastropoda</taxon>
        <taxon>Heterobranchia</taxon>
        <taxon>Euthyneura</taxon>
        <taxon>Panpulmonata</taxon>
        <taxon>Sacoglossa</taxon>
        <taxon>Placobranchoidea</taxon>
        <taxon>Plakobranchidae</taxon>
        <taxon>Elysia</taxon>
    </lineage>
</organism>
<dbReference type="SUPFAM" id="SSF50814">
    <property type="entry name" value="Lipocalins"/>
    <property type="match status" value="1"/>
</dbReference>
<evidence type="ECO:0000313" key="5">
    <source>
        <dbReference type="Proteomes" id="UP001283361"/>
    </source>
</evidence>
<accession>A0AAE0ZDW7</accession>
<gene>
    <name evidence="4" type="ORF">RRG08_003880</name>
</gene>
<sequence>MVERLFNLWKLEKNEDFDAYMKANKVNIVLRKVGNSITSYEEITRDNDTWTINITSTFRNSKLVFKLGEPFTEDTMDGRTVKTTFTVEGDKLVAIQEPINQGDLPSRFERYVLDDGRMVLVCISIPENIVGKRFFQPYSRPN</sequence>
<dbReference type="InterPro" id="IPR012674">
    <property type="entry name" value="Calycin"/>
</dbReference>
<dbReference type="AlphaFoldDB" id="A0AAE0ZDW7"/>
<dbReference type="CDD" id="cd00742">
    <property type="entry name" value="FABP"/>
    <property type="match status" value="1"/>
</dbReference>
<protein>
    <recommendedName>
        <fullName evidence="3">Lipocalin/cytosolic fatty-acid binding domain-containing protein</fullName>
    </recommendedName>
</protein>
<evidence type="ECO:0000313" key="4">
    <source>
        <dbReference type="EMBL" id="KAK3767619.1"/>
    </source>
</evidence>
<comment type="caution">
    <text evidence="4">The sequence shown here is derived from an EMBL/GenBank/DDBJ whole genome shotgun (WGS) entry which is preliminary data.</text>
</comment>
<keyword evidence="2" id="KW-0446">Lipid-binding</keyword>
<comment type="similarity">
    <text evidence="1">Belongs to the calycin superfamily. Fatty-acid binding protein (FABP) family.</text>
</comment>
<dbReference type="Gene3D" id="2.40.128.20">
    <property type="match status" value="1"/>
</dbReference>
<dbReference type="Proteomes" id="UP001283361">
    <property type="component" value="Unassembled WGS sequence"/>
</dbReference>
<dbReference type="EMBL" id="JAWDGP010004135">
    <property type="protein sequence ID" value="KAK3767619.1"/>
    <property type="molecule type" value="Genomic_DNA"/>
</dbReference>
<dbReference type="InterPro" id="IPR000463">
    <property type="entry name" value="Fatty_acid-bd"/>
</dbReference>
<dbReference type="PRINTS" id="PR00178">
    <property type="entry name" value="FATTYACIDBP"/>
</dbReference>
<evidence type="ECO:0000256" key="1">
    <source>
        <dbReference type="ARBA" id="ARBA00008390"/>
    </source>
</evidence>
<feature type="domain" description="Lipocalin/cytosolic fatty-acid binding" evidence="3">
    <location>
        <begin position="9"/>
        <end position="106"/>
    </location>
</feature>